<evidence type="ECO:0000313" key="6">
    <source>
        <dbReference type="Proteomes" id="UP000663914"/>
    </source>
</evidence>
<dbReference type="EMBL" id="CP072011">
    <property type="protein sequence ID" value="QTH16000.1"/>
    <property type="molecule type" value="Genomic_DNA"/>
</dbReference>
<feature type="binding site" evidence="3">
    <location>
        <position position="73"/>
    </location>
    <ligand>
        <name>substrate</name>
    </ligand>
</feature>
<accession>A0A8B6UVS3</accession>
<evidence type="ECO:0000256" key="3">
    <source>
        <dbReference type="PIRSR" id="PIRSR620019-2"/>
    </source>
</evidence>
<dbReference type="PANTHER" id="PTHR43300">
    <property type="entry name" value="ACETYLTRANSFERASE"/>
    <property type="match status" value="1"/>
</dbReference>
<dbReference type="Gene3D" id="3.40.50.20">
    <property type="match status" value="1"/>
</dbReference>
<dbReference type="GO" id="GO:0016740">
    <property type="term" value="F:transferase activity"/>
    <property type="evidence" value="ECO:0007669"/>
    <property type="project" value="UniProtKB-KW"/>
</dbReference>
<keyword evidence="5" id="KW-0808">Transferase</keyword>
<reference evidence="5" key="2">
    <citation type="submission" date="2021-03" db="EMBL/GenBank/DDBJ databases">
        <authorList>
            <person name="Valentovich L.N."/>
            <person name="Akhremchuk A.E."/>
            <person name="Miamin V.E."/>
        </authorList>
    </citation>
    <scope>NUCLEOTIDE SEQUENCE</scope>
    <source>
        <strain evidence="5">3prime</strain>
    </source>
</reference>
<name>A0A8B6UVS3_9PSED</name>
<dbReference type="SUPFAM" id="SSF51161">
    <property type="entry name" value="Trimeric LpxA-like enzymes"/>
    <property type="match status" value="1"/>
</dbReference>
<dbReference type="Pfam" id="PF17836">
    <property type="entry name" value="PglD_N"/>
    <property type="match status" value="1"/>
</dbReference>
<dbReference type="Gene3D" id="2.160.10.10">
    <property type="entry name" value="Hexapeptide repeat proteins"/>
    <property type="match status" value="1"/>
</dbReference>
<protein>
    <submittedName>
        <fullName evidence="5">Acetyltransferase</fullName>
    </submittedName>
</protein>
<dbReference type="Proteomes" id="UP000663914">
    <property type="component" value="Chromosome"/>
</dbReference>
<dbReference type="RefSeq" id="WP_208555465.1">
    <property type="nucleotide sequence ID" value="NZ_CP072011.1"/>
</dbReference>
<dbReference type="InterPro" id="IPR011004">
    <property type="entry name" value="Trimer_LpxA-like_sf"/>
</dbReference>
<proteinExistence type="inferred from homology"/>
<dbReference type="PANTHER" id="PTHR43300:SF7">
    <property type="entry name" value="UDP-N-ACETYLBACILLOSAMINE N-ACETYLTRANSFERASE"/>
    <property type="match status" value="1"/>
</dbReference>
<evidence type="ECO:0000256" key="1">
    <source>
        <dbReference type="ARBA" id="ARBA00007274"/>
    </source>
</evidence>
<organism evidence="5 6">
    <name type="scientific">Pseudomonas corrugata</name>
    <dbReference type="NCBI Taxonomy" id="47879"/>
    <lineage>
        <taxon>Bacteria</taxon>
        <taxon>Pseudomonadati</taxon>
        <taxon>Pseudomonadota</taxon>
        <taxon>Gammaproteobacteria</taxon>
        <taxon>Pseudomonadales</taxon>
        <taxon>Pseudomonadaceae</taxon>
        <taxon>Pseudomonas</taxon>
    </lineage>
</organism>
<dbReference type="AlphaFoldDB" id="A0A8B6UVS3"/>
<gene>
    <name evidence="5" type="ORF">C4C32_08900</name>
</gene>
<feature type="site" description="Increases basicity of active site His" evidence="2">
    <location>
        <position position="144"/>
    </location>
</feature>
<dbReference type="InterPro" id="IPR050179">
    <property type="entry name" value="Trans_hexapeptide_repeat"/>
</dbReference>
<sequence length="219" mass="22730">MSDRKPLVILGAGGHAKVLLSLVTSAGFDVLGVCDPVLADQIGGRWRGVPILGGDAALDAMDPEAIELVNGIGQLVGGTGRIKIFQRLKVRGYRFPVLVHPSAWVDGTADLHEGVQVLAGAIIQADVVVGANSIINTRAGIDHDCCLGEDVYVAPGATLCGDVRVHNRAFIASGATVIQGMTIGEGVVVGAGAVVVRNLEARQILLGFAGRKKAVWRDD</sequence>
<dbReference type="NCBIfam" id="TIGR03570">
    <property type="entry name" value="NeuD_NnaD"/>
    <property type="match status" value="1"/>
</dbReference>
<reference evidence="5" key="1">
    <citation type="book" date="2019" name="MICROBIAL BIOTECHNOLOGY" publisher="Unknown Publisher">
        <title>Optimization of recombineering for directed mutagenesis of bacteria Pseudomonas corrugata 3'.</title>
        <authorList>
            <person name="Buinitskaja S.V."/>
            <person name="Pilipenok N."/>
            <person name="Valentovich L.N."/>
        </authorList>
    </citation>
    <scope>NUCLEOTIDE SEQUENCE</scope>
    <source>
        <strain evidence="5">3prime</strain>
    </source>
</reference>
<dbReference type="InterPro" id="IPR041561">
    <property type="entry name" value="PglD_N"/>
</dbReference>
<evidence type="ECO:0000256" key="2">
    <source>
        <dbReference type="PIRSR" id="PIRSR620019-1"/>
    </source>
</evidence>
<dbReference type="InterPro" id="IPR020019">
    <property type="entry name" value="AcTrfase_PglD-like"/>
</dbReference>
<evidence type="ECO:0000259" key="4">
    <source>
        <dbReference type="Pfam" id="PF17836"/>
    </source>
</evidence>
<feature type="domain" description="PglD N-terminal" evidence="4">
    <location>
        <begin position="7"/>
        <end position="74"/>
    </location>
</feature>
<evidence type="ECO:0000313" key="5">
    <source>
        <dbReference type="EMBL" id="QTH16000.1"/>
    </source>
</evidence>
<feature type="active site" description="Proton acceptor" evidence="2">
    <location>
        <position position="143"/>
    </location>
</feature>
<dbReference type="CDD" id="cd03360">
    <property type="entry name" value="LbH_AT_putative"/>
    <property type="match status" value="1"/>
</dbReference>
<comment type="similarity">
    <text evidence="1">Belongs to the transferase hexapeptide repeat family.</text>
</comment>